<evidence type="ECO:0000313" key="2">
    <source>
        <dbReference type="Proteomes" id="UP000001449"/>
    </source>
</evidence>
<gene>
    <name evidence="1" type="ORF">THAPSDRAFT_11316</name>
</gene>
<evidence type="ECO:0000313" key="1">
    <source>
        <dbReference type="EMBL" id="EED86517.1"/>
    </source>
</evidence>
<dbReference type="InterPro" id="IPR012337">
    <property type="entry name" value="RNaseH-like_sf"/>
</dbReference>
<organism evidence="1 2">
    <name type="scientific">Thalassiosira pseudonana</name>
    <name type="common">Marine diatom</name>
    <name type="synonym">Cyclotella nana</name>
    <dbReference type="NCBI Taxonomy" id="35128"/>
    <lineage>
        <taxon>Eukaryota</taxon>
        <taxon>Sar</taxon>
        <taxon>Stramenopiles</taxon>
        <taxon>Ochrophyta</taxon>
        <taxon>Bacillariophyta</taxon>
        <taxon>Coscinodiscophyceae</taxon>
        <taxon>Thalassiosirophycidae</taxon>
        <taxon>Thalassiosirales</taxon>
        <taxon>Thalassiosiraceae</taxon>
        <taxon>Thalassiosira</taxon>
    </lineage>
</organism>
<dbReference type="Proteomes" id="UP000001449">
    <property type="component" value="Unassembled WGS sequence"/>
</dbReference>
<keyword evidence="2" id="KW-1185">Reference proteome</keyword>
<sequence>MHEGLHSDHTMQFVDFDQQRLFGNKSFTPIIGQERQFTLKNAIKKRAFLTKLREIHQHQKIGERVQALQLAFQKEGKTEALEQRYNRVDYEIQCSMLAAANAQARKSFGYQWSPALVTAGRMKRFWQIVTSSKRRHMKVAPAALHLAETLQIPTDNLDDQSLTVCHRSLHEAAKRLRQVQRNDAEERLTWLEELAQEATRDDPSSDWQQILKRLVTATKTKALHRKLSAVLKPERVGMDHIEVPQEGWYYSTSLDELYEFDNGIFRAHTRVDGDLAMVAEITHENGGIRMSQPSPTMPPTWRKITNMEEMEQWLLRRNKRHLQQMYLEDSPPTLPSFAAMMGEHGTSTTVDAILDGTFDIDSIELPEQMKAWLKTMKRTPAERDLTVVTAMTSKQYQEAFKAVDERTSSSPSGLHYTLWKAIAGEDDLCAYFSVMMSLPFTFGFVNERWTKEIDVMLAKEKGVTQIHKNRLIGLLEADFNTALKWYYPVQIMGNAESSGINVNQWGGRSNRTATMCATRKLLLWEYARLTRKTTATFKYILHDIAEIWNAKSMERFVRTAAGTSKQSYKQEEMDIPLSGEIQGKGDIMALWTLQSHTMLETHNQQCPGVILQHAADDTVSERTIDAYVDDADNYADAPETNGAEEAIGRLQTSAQIWADIVAATGGLMAFHKCNWQILAFTPVGGYVLPQSRNRFSRCDIHLRNHKGMSSKIEYKRHTDANKGLGVTMCPTGDQKPKFMRRLTQMRECVARIATSSLSLTEAYLALKTRVLPMITYSFPVTSFTAKQLKSLAVLIDTAFIPKLGMSSKMKRIEVYAPLELGGANVPSIESIHDQMGIQHFVRSVQWGKELASDIRIVLSRAQLYSGVCTPFLEDCMTNLRHMEEGWLLHLRKRLSALNGSIWVENAWTPKLQRVNDVSLMEALSQLDLVKKADLITANNCRMYLRVITLADITTMDGRAIDKRLIDGSTRAESTLRWPMQPIPTDRMWTAFRQLPKRAFCTKRGFNQRDKMILDTPMQDWLQVERHVKHTMYRTPRKMYLRETVDDLDAYIVQNQGGDVGAIEQLDTGIIWQYSEHPTGNYFLREKTVLFIPPQAQPVTGYFQEERLYPDIAYTVQPTVHNPPTQHPAVIDDEAALRNAPRLTVVSDGSMDPISGRAAFAWVITGPDRIGHIKRSKPIRTNPRYMSSFRAELEGVHDVISYLTTNHYTGQRIDLWCDNKWCIDALSNPHDAIDELGRAEGALIKATRTLLREFTGITLHHIYGHQDDIRTYDDLTMESQLNVDCDTEAKEQMKKSTLSGRTEAEPGTGAMLYLGDDMVTSHMAEQIQYAGQAPSMFQYNRDRFEWTDQQCTAINWKGIGVAKKRLTRPKSHRTTQMMYGWLNVGHQKVKLEQEGLCPCCGKEEETQIHLYRCMNSTMRESLASGIREMEKTLYKSGMAAQVYIGFIDQIFRRPSVERLCYGAFITSNGHIHYNLRGYPLKDMMMEPSREKETPLNSQQCLLARPGNYSSNSGRHGMLYSTALIVTSTESSSSNLTNVFWITKGTEHFYLDIKTIT</sequence>
<dbReference type="eggNOG" id="ENOG502QY8X">
    <property type="taxonomic scope" value="Eukaryota"/>
</dbReference>
<dbReference type="GO" id="GO:0003676">
    <property type="term" value="F:nucleic acid binding"/>
    <property type="evidence" value="ECO:0007669"/>
    <property type="project" value="InterPro"/>
</dbReference>
<dbReference type="InParanoid" id="B8LDP0"/>
<dbReference type="HOGENOM" id="CLU_000865_0_0_1"/>
<protein>
    <recommendedName>
        <fullName evidence="3">RNase H type-1 domain-containing protein</fullName>
    </recommendedName>
</protein>
<proteinExistence type="predicted"/>
<reference evidence="1 2" key="1">
    <citation type="journal article" date="2004" name="Science">
        <title>The genome of the diatom Thalassiosira pseudonana: ecology, evolution, and metabolism.</title>
        <authorList>
            <person name="Armbrust E.V."/>
            <person name="Berges J.A."/>
            <person name="Bowler C."/>
            <person name="Green B.R."/>
            <person name="Martinez D."/>
            <person name="Putnam N.H."/>
            <person name="Zhou S."/>
            <person name="Allen A.E."/>
            <person name="Apt K.E."/>
            <person name="Bechner M."/>
            <person name="Brzezinski M.A."/>
            <person name="Chaal B.K."/>
            <person name="Chiovitti A."/>
            <person name="Davis A.K."/>
            <person name="Demarest M.S."/>
            <person name="Detter J.C."/>
            <person name="Glavina T."/>
            <person name="Goodstein D."/>
            <person name="Hadi M.Z."/>
            <person name="Hellsten U."/>
            <person name="Hildebrand M."/>
            <person name="Jenkins B.D."/>
            <person name="Jurka J."/>
            <person name="Kapitonov V.V."/>
            <person name="Kroger N."/>
            <person name="Lau W.W."/>
            <person name="Lane T.W."/>
            <person name="Larimer F.W."/>
            <person name="Lippmeier J.C."/>
            <person name="Lucas S."/>
            <person name="Medina M."/>
            <person name="Montsant A."/>
            <person name="Obornik M."/>
            <person name="Parker M.S."/>
            <person name="Palenik B."/>
            <person name="Pazour G.J."/>
            <person name="Richardson P.M."/>
            <person name="Rynearson T.A."/>
            <person name="Saito M.A."/>
            <person name="Schwartz D.C."/>
            <person name="Thamatrakoln K."/>
            <person name="Valentin K."/>
            <person name="Vardi A."/>
            <person name="Wilkerson F.P."/>
            <person name="Rokhsar D.S."/>
        </authorList>
    </citation>
    <scope>NUCLEOTIDE SEQUENCE [LARGE SCALE GENOMIC DNA]</scope>
    <source>
        <strain evidence="1 2">CCMP1335</strain>
    </source>
</reference>
<evidence type="ECO:0008006" key="3">
    <source>
        <dbReference type="Google" id="ProtNLM"/>
    </source>
</evidence>
<dbReference type="Gene3D" id="3.30.420.10">
    <property type="entry name" value="Ribonuclease H-like superfamily/Ribonuclease H"/>
    <property type="match status" value="1"/>
</dbReference>
<dbReference type="InterPro" id="IPR036397">
    <property type="entry name" value="RNaseH_sf"/>
</dbReference>
<accession>B8LDP0</accession>
<dbReference type="RefSeq" id="XP_002297192.1">
    <property type="nucleotide sequence ID" value="XM_002297156.1"/>
</dbReference>
<dbReference type="PaxDb" id="35128-Thaps11316"/>
<dbReference type="GeneID" id="7451863"/>
<reference evidence="1 2" key="2">
    <citation type="journal article" date="2008" name="Nature">
        <title>The Phaeodactylum genome reveals the evolutionary history of diatom genomes.</title>
        <authorList>
            <person name="Bowler C."/>
            <person name="Allen A.E."/>
            <person name="Badger J.H."/>
            <person name="Grimwood J."/>
            <person name="Jabbari K."/>
            <person name="Kuo A."/>
            <person name="Maheswari U."/>
            <person name="Martens C."/>
            <person name="Maumus F."/>
            <person name="Otillar R.P."/>
            <person name="Rayko E."/>
            <person name="Salamov A."/>
            <person name="Vandepoele K."/>
            <person name="Beszteri B."/>
            <person name="Gruber A."/>
            <person name="Heijde M."/>
            <person name="Katinka M."/>
            <person name="Mock T."/>
            <person name="Valentin K."/>
            <person name="Verret F."/>
            <person name="Berges J.A."/>
            <person name="Brownlee C."/>
            <person name="Cadoret J.P."/>
            <person name="Chiovitti A."/>
            <person name="Choi C.J."/>
            <person name="Coesel S."/>
            <person name="De Martino A."/>
            <person name="Detter J.C."/>
            <person name="Durkin C."/>
            <person name="Falciatore A."/>
            <person name="Fournet J."/>
            <person name="Haruta M."/>
            <person name="Huysman M.J."/>
            <person name="Jenkins B.D."/>
            <person name="Jiroutova K."/>
            <person name="Jorgensen R.E."/>
            <person name="Joubert Y."/>
            <person name="Kaplan A."/>
            <person name="Kroger N."/>
            <person name="Kroth P.G."/>
            <person name="La Roche J."/>
            <person name="Lindquist E."/>
            <person name="Lommer M."/>
            <person name="Martin-Jezequel V."/>
            <person name="Lopez P.J."/>
            <person name="Lucas S."/>
            <person name="Mangogna M."/>
            <person name="McGinnis K."/>
            <person name="Medlin L.K."/>
            <person name="Montsant A."/>
            <person name="Oudot-Le Secq M.P."/>
            <person name="Napoli C."/>
            <person name="Obornik M."/>
            <person name="Parker M.S."/>
            <person name="Petit J.L."/>
            <person name="Porcel B.M."/>
            <person name="Poulsen N."/>
            <person name="Robison M."/>
            <person name="Rychlewski L."/>
            <person name="Rynearson T.A."/>
            <person name="Schmutz J."/>
            <person name="Shapiro H."/>
            <person name="Siaut M."/>
            <person name="Stanley M."/>
            <person name="Sussman M.R."/>
            <person name="Taylor A.R."/>
            <person name="Vardi A."/>
            <person name="von Dassow P."/>
            <person name="Vyverman W."/>
            <person name="Willis A."/>
            <person name="Wyrwicz L.S."/>
            <person name="Rokhsar D.S."/>
            <person name="Weissenbach J."/>
            <person name="Armbrust E.V."/>
            <person name="Green B.R."/>
            <person name="Van de Peer Y."/>
            <person name="Grigoriev I.V."/>
        </authorList>
    </citation>
    <scope>NUCLEOTIDE SEQUENCE [LARGE SCALE GENOMIC DNA]</scope>
    <source>
        <strain evidence="1 2">CCMP1335</strain>
    </source>
</reference>
<name>B8LDP0_THAPS</name>
<dbReference type="KEGG" id="tps:THAPSDRAFT_11316"/>
<dbReference type="SUPFAM" id="SSF53098">
    <property type="entry name" value="Ribonuclease H-like"/>
    <property type="match status" value="1"/>
</dbReference>
<dbReference type="EMBL" id="DS999421">
    <property type="protein sequence ID" value="EED86517.1"/>
    <property type="molecule type" value="Genomic_DNA"/>
</dbReference>